<dbReference type="Proteomes" id="UP000176037">
    <property type="component" value="Unassembled WGS sequence"/>
</dbReference>
<feature type="domain" description="NADPH-dependent FMN reductase-like" evidence="3">
    <location>
        <begin position="1"/>
        <end position="114"/>
    </location>
</feature>
<keyword evidence="1" id="KW-0285">Flavoprotein</keyword>
<dbReference type="SUPFAM" id="SSF52218">
    <property type="entry name" value="Flavoproteins"/>
    <property type="match status" value="1"/>
</dbReference>
<dbReference type="RefSeq" id="WP_070176057.1">
    <property type="nucleotide sequence ID" value="NZ_BMJR01000001.1"/>
</dbReference>
<dbReference type="PANTHER" id="PTHR43278:SF4">
    <property type="entry name" value="NAD(P)H-DEPENDENT FMN-CONTAINING OXIDOREDUCTASE YWQN-RELATED"/>
    <property type="match status" value="1"/>
</dbReference>
<dbReference type="AlphaFoldDB" id="A0A1E8FGU7"/>
<reference evidence="4 5" key="1">
    <citation type="submission" date="2016-09" db="EMBL/GenBank/DDBJ databases">
        <title>Alteromonas lipolytica, a new species isolated from sea water.</title>
        <authorList>
            <person name="Wu Y.-H."/>
            <person name="Cheng H."/>
            <person name="Xu X.-W."/>
        </authorList>
    </citation>
    <scope>NUCLEOTIDE SEQUENCE [LARGE SCALE GENOMIC DNA]</scope>
    <source>
        <strain evidence="4 5">JW12</strain>
    </source>
</reference>
<dbReference type="EMBL" id="MJIC01000010">
    <property type="protein sequence ID" value="OFI35139.1"/>
    <property type="molecule type" value="Genomic_DNA"/>
</dbReference>
<dbReference type="Gene3D" id="3.40.50.360">
    <property type="match status" value="1"/>
</dbReference>
<evidence type="ECO:0000256" key="1">
    <source>
        <dbReference type="ARBA" id="ARBA00022630"/>
    </source>
</evidence>
<dbReference type="OrthoDB" id="9805976at2"/>
<evidence type="ECO:0000313" key="5">
    <source>
        <dbReference type="Proteomes" id="UP000176037"/>
    </source>
</evidence>
<evidence type="ECO:0000313" key="4">
    <source>
        <dbReference type="EMBL" id="OFI35139.1"/>
    </source>
</evidence>
<proteinExistence type="predicted"/>
<protein>
    <recommendedName>
        <fullName evidence="3">NADPH-dependent FMN reductase-like domain-containing protein</fullName>
    </recommendedName>
</protein>
<dbReference type="InterPro" id="IPR029039">
    <property type="entry name" value="Flavoprotein-like_sf"/>
</dbReference>
<evidence type="ECO:0000259" key="3">
    <source>
        <dbReference type="Pfam" id="PF03358"/>
    </source>
</evidence>
<accession>A0A1E8FGU7</accession>
<dbReference type="InterPro" id="IPR005025">
    <property type="entry name" value="FMN_Rdtase-like_dom"/>
</dbReference>
<gene>
    <name evidence="4" type="ORF">BFC17_16475</name>
</gene>
<keyword evidence="5" id="KW-1185">Reference proteome</keyword>
<organism evidence="4 5">
    <name type="scientific">Alteromonas lipolytica</name>
    <dbReference type="NCBI Taxonomy" id="1856405"/>
    <lineage>
        <taxon>Bacteria</taxon>
        <taxon>Pseudomonadati</taxon>
        <taxon>Pseudomonadota</taxon>
        <taxon>Gammaproteobacteria</taxon>
        <taxon>Alteromonadales</taxon>
        <taxon>Alteromonadaceae</taxon>
        <taxon>Alteromonas/Salinimonas group</taxon>
        <taxon>Alteromonas</taxon>
    </lineage>
</organism>
<dbReference type="InterPro" id="IPR051796">
    <property type="entry name" value="ISF_SsuE-like"/>
</dbReference>
<keyword evidence="2" id="KW-0288">FMN</keyword>
<comment type="caution">
    <text evidence="4">The sequence shown here is derived from an EMBL/GenBank/DDBJ whole genome shotgun (WGS) entry which is preliminary data.</text>
</comment>
<dbReference type="STRING" id="1856405.BFC17_16475"/>
<dbReference type="Pfam" id="PF03358">
    <property type="entry name" value="FMN_red"/>
    <property type="match status" value="1"/>
</dbReference>
<sequence>MSIIIVLASSRRNGNTAKLAEVVAAPLNATIMDLNDFNISCFDYAHDNREDDFIGVIEKLVQARRVIFATPVYWYAMSAQLKIFFDRFTDLLTINKSLGRKLRGLNIAVMATGTDTELPASFSLQFELIARYLGLELQQQLYCCCPAEFVLHEHKTSIDDFIRTIVSPTHELE</sequence>
<name>A0A1E8FGU7_9ALTE</name>
<evidence type="ECO:0000256" key="2">
    <source>
        <dbReference type="ARBA" id="ARBA00022643"/>
    </source>
</evidence>
<dbReference type="PANTHER" id="PTHR43278">
    <property type="entry name" value="NAD(P)H-DEPENDENT FMN-CONTAINING OXIDOREDUCTASE YWQN-RELATED"/>
    <property type="match status" value="1"/>
</dbReference>
<dbReference type="GO" id="GO:0016491">
    <property type="term" value="F:oxidoreductase activity"/>
    <property type="evidence" value="ECO:0007669"/>
    <property type="project" value="InterPro"/>
</dbReference>